<gene>
    <name evidence="1" type="ORF">CROQUDRAFT_667319</name>
</gene>
<keyword evidence="2" id="KW-1185">Reference proteome</keyword>
<protein>
    <submittedName>
        <fullName evidence="1">Uncharacterized protein</fullName>
    </submittedName>
</protein>
<dbReference type="Proteomes" id="UP000886653">
    <property type="component" value="Unassembled WGS sequence"/>
</dbReference>
<sequence length="183" mass="21678">MQKIRAVRKRPLFDLRLLGLLLTYWLIQLEFSVHASPMMRWRGGIGVLTKGSEWRPRPLLPITDPYKFKELPGSETLLQKLGKPFTALWSKEKPGKKAQRPALSLRRKTHSPKEYSKKRAFRWLVSLYSNFHKPRAIRYIQTSFKRAKRFLSEVLKAFRQLVHEIKMNLREGRFPKKNVTKAH</sequence>
<evidence type="ECO:0000313" key="2">
    <source>
        <dbReference type="Proteomes" id="UP000886653"/>
    </source>
</evidence>
<name>A0A9P6NYH3_9BASI</name>
<evidence type="ECO:0000313" key="1">
    <source>
        <dbReference type="EMBL" id="KAG0152464.1"/>
    </source>
</evidence>
<dbReference type="EMBL" id="MU167208">
    <property type="protein sequence ID" value="KAG0152464.1"/>
    <property type="molecule type" value="Genomic_DNA"/>
</dbReference>
<proteinExistence type="predicted"/>
<organism evidence="1 2">
    <name type="scientific">Cronartium quercuum f. sp. fusiforme G11</name>
    <dbReference type="NCBI Taxonomy" id="708437"/>
    <lineage>
        <taxon>Eukaryota</taxon>
        <taxon>Fungi</taxon>
        <taxon>Dikarya</taxon>
        <taxon>Basidiomycota</taxon>
        <taxon>Pucciniomycotina</taxon>
        <taxon>Pucciniomycetes</taxon>
        <taxon>Pucciniales</taxon>
        <taxon>Coleosporiaceae</taxon>
        <taxon>Cronartium</taxon>
    </lineage>
</organism>
<accession>A0A9P6NYH3</accession>
<dbReference type="AlphaFoldDB" id="A0A9P6NYH3"/>
<reference evidence="1" key="1">
    <citation type="submission" date="2013-11" db="EMBL/GenBank/DDBJ databases">
        <title>Genome sequence of the fusiform rust pathogen reveals effectors for host alternation and coevolution with pine.</title>
        <authorList>
            <consortium name="DOE Joint Genome Institute"/>
            <person name="Smith K."/>
            <person name="Pendleton A."/>
            <person name="Kubisiak T."/>
            <person name="Anderson C."/>
            <person name="Salamov A."/>
            <person name="Aerts A."/>
            <person name="Riley R."/>
            <person name="Clum A."/>
            <person name="Lindquist E."/>
            <person name="Ence D."/>
            <person name="Campbell M."/>
            <person name="Kronenberg Z."/>
            <person name="Feau N."/>
            <person name="Dhillon B."/>
            <person name="Hamelin R."/>
            <person name="Burleigh J."/>
            <person name="Smith J."/>
            <person name="Yandell M."/>
            <person name="Nelson C."/>
            <person name="Grigoriev I."/>
            <person name="Davis J."/>
        </authorList>
    </citation>
    <scope>NUCLEOTIDE SEQUENCE</scope>
    <source>
        <strain evidence="1">G11</strain>
    </source>
</reference>
<comment type="caution">
    <text evidence="1">The sequence shown here is derived from an EMBL/GenBank/DDBJ whole genome shotgun (WGS) entry which is preliminary data.</text>
</comment>